<dbReference type="Proteomes" id="UP000077755">
    <property type="component" value="Chromosome 9"/>
</dbReference>
<dbReference type="PANTHER" id="PTHR34223:SF51">
    <property type="entry name" value="OS06G0556300 PROTEIN"/>
    <property type="match status" value="1"/>
</dbReference>
<evidence type="ECO:0000256" key="1">
    <source>
        <dbReference type="SAM" id="Coils"/>
    </source>
</evidence>
<organism evidence="4 5">
    <name type="scientific">Daucus carota subsp. sativus</name>
    <name type="common">Carrot</name>
    <dbReference type="NCBI Taxonomy" id="79200"/>
    <lineage>
        <taxon>Eukaryota</taxon>
        <taxon>Viridiplantae</taxon>
        <taxon>Streptophyta</taxon>
        <taxon>Embryophyta</taxon>
        <taxon>Tracheophyta</taxon>
        <taxon>Spermatophyta</taxon>
        <taxon>Magnoliopsida</taxon>
        <taxon>eudicotyledons</taxon>
        <taxon>Gunneridae</taxon>
        <taxon>Pentapetalae</taxon>
        <taxon>asterids</taxon>
        <taxon>campanulids</taxon>
        <taxon>Apiales</taxon>
        <taxon>Apiaceae</taxon>
        <taxon>Apioideae</taxon>
        <taxon>Scandiceae</taxon>
        <taxon>Daucinae</taxon>
        <taxon>Daucus</taxon>
        <taxon>Daucus sect. Daucus</taxon>
    </lineage>
</organism>
<gene>
    <name evidence="4" type="ORF">DCAR_0934338</name>
</gene>
<evidence type="ECO:0000313" key="4">
    <source>
        <dbReference type="EMBL" id="WOH14815.1"/>
    </source>
</evidence>
<dbReference type="AlphaFoldDB" id="A0AAF0XVL2"/>
<feature type="coiled-coil region" evidence="1">
    <location>
        <begin position="613"/>
        <end position="665"/>
    </location>
</feature>
<dbReference type="InterPro" id="IPR053781">
    <property type="entry name" value="F-box_AtFBL13-like"/>
</dbReference>
<evidence type="ECO:0000313" key="5">
    <source>
        <dbReference type="Proteomes" id="UP000077755"/>
    </source>
</evidence>
<dbReference type="InterPro" id="IPR053197">
    <property type="entry name" value="F-box_SCFL_complex_component"/>
</dbReference>
<dbReference type="InterPro" id="IPR036047">
    <property type="entry name" value="F-box-like_dom_sf"/>
</dbReference>
<dbReference type="InterPro" id="IPR032675">
    <property type="entry name" value="LRR_dom_sf"/>
</dbReference>
<accession>A0AAF0XVL2</accession>
<keyword evidence="5" id="KW-1185">Reference proteome</keyword>
<reference evidence="4" key="2">
    <citation type="submission" date="2022-03" db="EMBL/GenBank/DDBJ databases">
        <title>Draft title - Genomic analysis of global carrot germplasm unveils the trajectory of domestication and the origin of high carotenoid orange carrot.</title>
        <authorList>
            <person name="Iorizzo M."/>
            <person name="Ellison S."/>
            <person name="Senalik D."/>
            <person name="Macko-Podgorni A."/>
            <person name="Grzebelus D."/>
            <person name="Bostan H."/>
            <person name="Rolling W."/>
            <person name="Curaba J."/>
            <person name="Simon P."/>
        </authorList>
    </citation>
    <scope>NUCLEOTIDE SEQUENCE</scope>
    <source>
        <tissue evidence="4">Leaf</tissue>
    </source>
</reference>
<dbReference type="PROSITE" id="PS50181">
    <property type="entry name" value="FBOX"/>
    <property type="match status" value="1"/>
</dbReference>
<proteinExistence type="predicted"/>
<dbReference type="SUPFAM" id="SSF52047">
    <property type="entry name" value="RNI-like"/>
    <property type="match status" value="1"/>
</dbReference>
<dbReference type="Gene3D" id="1.20.1280.50">
    <property type="match status" value="1"/>
</dbReference>
<name>A0AAF0XVL2_DAUCS</name>
<evidence type="ECO:0000256" key="2">
    <source>
        <dbReference type="SAM" id="MobiDB-lite"/>
    </source>
</evidence>
<reference evidence="4" key="1">
    <citation type="journal article" date="2016" name="Nat. Genet.">
        <title>A high-quality carrot genome assembly provides new insights into carotenoid accumulation and asterid genome evolution.</title>
        <authorList>
            <person name="Iorizzo M."/>
            <person name="Ellison S."/>
            <person name="Senalik D."/>
            <person name="Zeng P."/>
            <person name="Satapoomin P."/>
            <person name="Huang J."/>
            <person name="Bowman M."/>
            <person name="Iovene M."/>
            <person name="Sanseverino W."/>
            <person name="Cavagnaro P."/>
            <person name="Yildiz M."/>
            <person name="Macko-Podgorni A."/>
            <person name="Moranska E."/>
            <person name="Grzebelus E."/>
            <person name="Grzebelus D."/>
            <person name="Ashrafi H."/>
            <person name="Zheng Z."/>
            <person name="Cheng S."/>
            <person name="Spooner D."/>
            <person name="Van Deynze A."/>
            <person name="Simon P."/>
        </authorList>
    </citation>
    <scope>NUCLEOTIDE SEQUENCE</scope>
    <source>
        <tissue evidence="4">Leaf</tissue>
    </source>
</reference>
<keyword evidence="1" id="KW-0175">Coiled coil</keyword>
<dbReference type="Gene3D" id="3.80.10.10">
    <property type="entry name" value="Ribonuclease Inhibitor"/>
    <property type="match status" value="1"/>
</dbReference>
<feature type="domain" description="F-box" evidence="3">
    <location>
        <begin position="16"/>
        <end position="52"/>
    </location>
</feature>
<feature type="region of interest" description="Disordered" evidence="2">
    <location>
        <begin position="483"/>
        <end position="502"/>
    </location>
</feature>
<protein>
    <recommendedName>
        <fullName evidence="3">F-box domain-containing protein</fullName>
    </recommendedName>
</protein>
<dbReference type="SUPFAM" id="SSF81383">
    <property type="entry name" value="F-box domain"/>
    <property type="match status" value="1"/>
</dbReference>
<dbReference type="Pfam" id="PF00646">
    <property type="entry name" value="F-box"/>
    <property type="match status" value="1"/>
</dbReference>
<dbReference type="CDD" id="cd22160">
    <property type="entry name" value="F-box_AtFBL13-like"/>
    <property type="match status" value="1"/>
</dbReference>
<dbReference type="InterPro" id="IPR001810">
    <property type="entry name" value="F-box_dom"/>
</dbReference>
<sequence>MGSQVKKKLRIYGDEEDKISSLPDELIHHILSFTDAKEAVQTSVLSNRWKSLWITLPFLNFGEYRYSSPKNNTKFIRHVLSKRNRQSDLFELNFCVYNKGLRRCLIENVVEYAISHNVQSLDFGLLYKHQPFKLSTFNSNSLKKLTLRVRLEEFAMQLGCWDLPCLTTLFLKYPDFDLTKGNQISDSWFTCLPSLRDLGLENWDLSISSFSFSIPDLTTLRLSNCILPKMVLDLPSLITLDLHNVNLPYDMSDMISTLINLQNLTISSPFTQDHVISCPRPLLNLNIRTSSSRYDSGSGYIIVFAPKICNFTSYGIFATTFGVPELETVNIRLQGWFQGLQSSKEEIYHRLTNMFPGLGNAKTLTFDLESIKALNEISSLLVWLPSPFSNMKYIKIPKTYKQSNMSSALRSYLLGGSPRSTIVTTLPQGFRKWRKCVMHIYISCCLQNMLPQTIAVSMTKQNEEHVMEDPVVDSDRVRCSDAPLERTKKDQASSSQGDKDSGLWRGHEVNPEFVCLLDRIMHTYPETFEHFTTKNKMLSAMNLNLLCTSLDNFSKVSLTEVDCEMIDGYRDICAYLQIQGFDVSWVVNRLNYIEHLCFSQPLIPELHGIDCCIEGAKTEVQNMQAHVDDAKMNIQGLQARGKINVQDLQARVDYSKTKLQELQNLRRKKMTEIEKAFGTRGTDLAVGLIGDYLLSSP</sequence>
<dbReference type="PANTHER" id="PTHR34223">
    <property type="entry name" value="OS11G0201299 PROTEIN"/>
    <property type="match status" value="1"/>
</dbReference>
<evidence type="ECO:0000259" key="3">
    <source>
        <dbReference type="PROSITE" id="PS50181"/>
    </source>
</evidence>
<dbReference type="EMBL" id="CP093351">
    <property type="protein sequence ID" value="WOH14815.1"/>
    <property type="molecule type" value="Genomic_DNA"/>
</dbReference>